<sequence length="126" mass="14416">MLIFSVSFQFYRMSPEGSQKENENEKPFKKKTTIELEPNVIQQVMENCLKCGKKHNGVYYHESRACFKFGKMGHRIKGCPALKSEPMVKPNDVNQRPKIQGRVFAITGQSDEETKSGIISLFSLIK</sequence>
<dbReference type="AlphaFoldDB" id="A0AAW2CZP6"/>
<dbReference type="EMBL" id="JAZDWU010000005">
    <property type="protein sequence ID" value="KAL0003013.1"/>
    <property type="molecule type" value="Genomic_DNA"/>
</dbReference>
<organism evidence="1 2">
    <name type="scientific">Lithocarpus litseifolius</name>
    <dbReference type="NCBI Taxonomy" id="425828"/>
    <lineage>
        <taxon>Eukaryota</taxon>
        <taxon>Viridiplantae</taxon>
        <taxon>Streptophyta</taxon>
        <taxon>Embryophyta</taxon>
        <taxon>Tracheophyta</taxon>
        <taxon>Spermatophyta</taxon>
        <taxon>Magnoliopsida</taxon>
        <taxon>eudicotyledons</taxon>
        <taxon>Gunneridae</taxon>
        <taxon>Pentapetalae</taxon>
        <taxon>rosids</taxon>
        <taxon>fabids</taxon>
        <taxon>Fagales</taxon>
        <taxon>Fagaceae</taxon>
        <taxon>Lithocarpus</taxon>
    </lineage>
</organism>
<accession>A0AAW2CZP6</accession>
<name>A0AAW2CZP6_9ROSI</name>
<evidence type="ECO:0000313" key="1">
    <source>
        <dbReference type="EMBL" id="KAL0003013.1"/>
    </source>
</evidence>
<proteinExistence type="predicted"/>
<protein>
    <recommendedName>
        <fullName evidence="3">CCHC-type domain-containing protein</fullName>
    </recommendedName>
</protein>
<gene>
    <name evidence="1" type="ORF">SO802_016794</name>
</gene>
<evidence type="ECO:0000313" key="2">
    <source>
        <dbReference type="Proteomes" id="UP001459277"/>
    </source>
</evidence>
<comment type="caution">
    <text evidence="1">The sequence shown here is derived from an EMBL/GenBank/DDBJ whole genome shotgun (WGS) entry which is preliminary data.</text>
</comment>
<keyword evidence="2" id="KW-1185">Reference proteome</keyword>
<dbReference type="Proteomes" id="UP001459277">
    <property type="component" value="Unassembled WGS sequence"/>
</dbReference>
<reference evidence="1 2" key="1">
    <citation type="submission" date="2024-01" db="EMBL/GenBank/DDBJ databases">
        <title>A telomere-to-telomere, gap-free genome of sweet tea (Lithocarpus litseifolius).</title>
        <authorList>
            <person name="Zhou J."/>
        </authorList>
    </citation>
    <scope>NUCLEOTIDE SEQUENCE [LARGE SCALE GENOMIC DNA]</scope>
    <source>
        <strain evidence="1">Zhou-2022a</strain>
        <tissue evidence="1">Leaf</tissue>
    </source>
</reference>
<evidence type="ECO:0008006" key="3">
    <source>
        <dbReference type="Google" id="ProtNLM"/>
    </source>
</evidence>